<evidence type="ECO:0000256" key="2">
    <source>
        <dbReference type="ARBA" id="ARBA00004162"/>
    </source>
</evidence>
<comment type="pathway">
    <text evidence="3">Phospholipid metabolism; CDP-diacylglycerol degradation; phosphatidate from CDP-diacylglycerol: step 1/1.</text>
</comment>
<evidence type="ECO:0000256" key="19">
    <source>
        <dbReference type="SAM" id="SignalP"/>
    </source>
</evidence>
<comment type="pathway">
    <text evidence="4">Lipid metabolism.</text>
</comment>
<comment type="similarity">
    <text evidence="5">Belongs to the Cdh family.</text>
</comment>
<dbReference type="Gene3D" id="3.30.428.30">
    <property type="entry name" value="HIT family - CDH-like"/>
    <property type="match status" value="1"/>
</dbReference>
<evidence type="ECO:0000256" key="18">
    <source>
        <dbReference type="ARBA" id="ARBA00032892"/>
    </source>
</evidence>
<evidence type="ECO:0000256" key="13">
    <source>
        <dbReference type="ARBA" id="ARBA00023098"/>
    </source>
</evidence>
<name>A0A5M6IMA5_9PROT</name>
<dbReference type="GO" id="GO:0008715">
    <property type="term" value="F:CDP-diacylglycerol diphosphatase activity"/>
    <property type="evidence" value="ECO:0007669"/>
    <property type="project" value="UniProtKB-EC"/>
</dbReference>
<dbReference type="EC" id="3.6.1.26" evidence="6"/>
<keyword evidence="9" id="KW-0444">Lipid biosynthesis</keyword>
<evidence type="ECO:0000256" key="1">
    <source>
        <dbReference type="ARBA" id="ARBA00001007"/>
    </source>
</evidence>
<comment type="caution">
    <text evidence="20">The sequence shown here is derived from an EMBL/GenBank/DDBJ whole genome shotgun (WGS) entry which is preliminary data.</text>
</comment>
<evidence type="ECO:0000256" key="4">
    <source>
        <dbReference type="ARBA" id="ARBA00005189"/>
    </source>
</evidence>
<protein>
    <recommendedName>
        <fullName evidence="7">CDP-diacylglycerol pyrophosphatase</fullName>
        <ecNumber evidence="6">3.6.1.26</ecNumber>
    </recommendedName>
    <alternativeName>
        <fullName evidence="17">CDP-diacylglycerol phosphatidylhydrolase</fullName>
    </alternativeName>
    <alternativeName>
        <fullName evidence="18">CDP-diglyceride hydrolase</fullName>
    </alternativeName>
</protein>
<dbReference type="GO" id="GO:0008654">
    <property type="term" value="P:phospholipid biosynthetic process"/>
    <property type="evidence" value="ECO:0007669"/>
    <property type="project" value="UniProtKB-KW"/>
</dbReference>
<dbReference type="RefSeq" id="WP_150044578.1">
    <property type="nucleotide sequence ID" value="NZ_OW485601.1"/>
</dbReference>
<keyword evidence="19" id="KW-0732">Signal</keyword>
<dbReference type="GO" id="GO:0005886">
    <property type="term" value="C:plasma membrane"/>
    <property type="evidence" value="ECO:0007669"/>
    <property type="project" value="UniProtKB-SubCell"/>
</dbReference>
<dbReference type="PIRSF" id="PIRSF001273">
    <property type="entry name" value="CDH"/>
    <property type="match status" value="1"/>
</dbReference>
<dbReference type="UniPathway" id="UPA00609">
    <property type="reaction ID" value="UER00664"/>
</dbReference>
<evidence type="ECO:0000256" key="3">
    <source>
        <dbReference type="ARBA" id="ARBA00004927"/>
    </source>
</evidence>
<evidence type="ECO:0000256" key="12">
    <source>
        <dbReference type="ARBA" id="ARBA00022989"/>
    </source>
</evidence>
<evidence type="ECO:0000256" key="11">
    <source>
        <dbReference type="ARBA" id="ARBA00022801"/>
    </source>
</evidence>
<comment type="catalytic activity">
    <reaction evidence="1">
        <text>a CDP-1,2-diacyl-sn-glycerol + H2O = a 1,2-diacyl-sn-glycero-3-phosphate + CMP + 2 H(+)</text>
        <dbReference type="Rhea" id="RHEA:15221"/>
        <dbReference type="ChEBI" id="CHEBI:15377"/>
        <dbReference type="ChEBI" id="CHEBI:15378"/>
        <dbReference type="ChEBI" id="CHEBI:58332"/>
        <dbReference type="ChEBI" id="CHEBI:58608"/>
        <dbReference type="ChEBI" id="CHEBI:60377"/>
        <dbReference type="EC" id="3.6.1.26"/>
    </reaction>
</comment>
<dbReference type="Proteomes" id="UP000325255">
    <property type="component" value="Unassembled WGS sequence"/>
</dbReference>
<evidence type="ECO:0000256" key="17">
    <source>
        <dbReference type="ARBA" id="ARBA00032888"/>
    </source>
</evidence>
<keyword evidence="14" id="KW-0472">Membrane</keyword>
<dbReference type="SUPFAM" id="SSF54197">
    <property type="entry name" value="HIT-like"/>
    <property type="match status" value="1"/>
</dbReference>
<keyword evidence="16" id="KW-1208">Phospholipid metabolism</keyword>
<dbReference type="Pfam" id="PF02611">
    <property type="entry name" value="CDH"/>
    <property type="match status" value="1"/>
</dbReference>
<evidence type="ECO:0000256" key="9">
    <source>
        <dbReference type="ARBA" id="ARBA00022516"/>
    </source>
</evidence>
<evidence type="ECO:0000256" key="5">
    <source>
        <dbReference type="ARBA" id="ARBA00006435"/>
    </source>
</evidence>
<organism evidence="20 21">
    <name type="scientific">Rhodovastum atsumiense</name>
    <dbReference type="NCBI Taxonomy" id="504468"/>
    <lineage>
        <taxon>Bacteria</taxon>
        <taxon>Pseudomonadati</taxon>
        <taxon>Pseudomonadota</taxon>
        <taxon>Alphaproteobacteria</taxon>
        <taxon>Acetobacterales</taxon>
        <taxon>Acetobacteraceae</taxon>
        <taxon>Rhodovastum</taxon>
    </lineage>
</organism>
<evidence type="ECO:0000256" key="7">
    <source>
        <dbReference type="ARBA" id="ARBA00019608"/>
    </source>
</evidence>
<keyword evidence="21" id="KW-1185">Reference proteome</keyword>
<gene>
    <name evidence="20" type="ORF">F1189_26590</name>
</gene>
<dbReference type="OrthoDB" id="481399at2"/>
<dbReference type="EMBL" id="VWPK01000063">
    <property type="protein sequence ID" value="KAA5608979.1"/>
    <property type="molecule type" value="Genomic_DNA"/>
</dbReference>
<dbReference type="InterPro" id="IPR003763">
    <property type="entry name" value="CDP-diacylglyc_Pase"/>
</dbReference>
<keyword evidence="12" id="KW-1133">Transmembrane helix</keyword>
<evidence type="ECO:0000256" key="6">
    <source>
        <dbReference type="ARBA" id="ARBA00012375"/>
    </source>
</evidence>
<dbReference type="InterPro" id="IPR036265">
    <property type="entry name" value="HIT-like_sf"/>
</dbReference>
<reference evidence="20 21" key="1">
    <citation type="submission" date="2019-09" db="EMBL/GenBank/DDBJ databases">
        <title>Genome sequence of Rhodovastum atsumiense, a diverse member of the Acetobacteraceae family of non-sulfur purple photosynthetic bacteria.</title>
        <authorList>
            <person name="Meyer T."/>
            <person name="Kyndt J."/>
        </authorList>
    </citation>
    <scope>NUCLEOTIDE SEQUENCE [LARGE SCALE GENOMIC DNA]</scope>
    <source>
        <strain evidence="20 21">DSM 21279</strain>
    </source>
</reference>
<keyword evidence="13" id="KW-0443">Lipid metabolism</keyword>
<keyword evidence="8" id="KW-1003">Cell membrane</keyword>
<keyword evidence="10" id="KW-0812">Transmembrane</keyword>
<evidence type="ECO:0000313" key="21">
    <source>
        <dbReference type="Proteomes" id="UP000325255"/>
    </source>
</evidence>
<feature type="chain" id="PRO_5024363220" description="CDP-diacylglycerol pyrophosphatase" evidence="19">
    <location>
        <begin position="22"/>
        <end position="257"/>
    </location>
</feature>
<dbReference type="GO" id="GO:0046342">
    <property type="term" value="P:CDP-diacylglycerol catabolic process"/>
    <property type="evidence" value="ECO:0007669"/>
    <property type="project" value="UniProtKB-UniPathway"/>
</dbReference>
<feature type="signal peptide" evidence="19">
    <location>
        <begin position="1"/>
        <end position="21"/>
    </location>
</feature>
<keyword evidence="15" id="KW-0594">Phospholipid biosynthesis</keyword>
<comment type="subcellular location">
    <subcellularLocation>
        <location evidence="2">Cell membrane</location>
        <topology evidence="2">Single-pass membrane protein</topology>
    </subcellularLocation>
</comment>
<sequence length="257" mass="27000">MHRAALLLCTLVSLDAGCALAADPDALWKIVDGQCVPGQMRRDDPSPCTQVDLRAGTAVLKDNAAHKPFEYLLIPTLRLSGIEEPALLEPGGTNYFAAAWAVRGLVSARVGRPLDDTEIGLAINARPARSQNQLHIHIGCLRADLRDTLRRQGGGIGTDWTPLAGTFAGHAYQVRRIAGPELGEVDPFRLVAEGLPGAREAMGNETIVLTGAALPDGQAGFIVLEGRAEPGGFPPWLGGPGGGEELLDHGCAVARDG</sequence>
<evidence type="ECO:0000256" key="8">
    <source>
        <dbReference type="ARBA" id="ARBA00022475"/>
    </source>
</evidence>
<evidence type="ECO:0000256" key="16">
    <source>
        <dbReference type="ARBA" id="ARBA00023264"/>
    </source>
</evidence>
<evidence type="ECO:0000313" key="20">
    <source>
        <dbReference type="EMBL" id="KAA5608979.1"/>
    </source>
</evidence>
<proteinExistence type="inferred from homology"/>
<accession>A0A5M6IMA5</accession>
<keyword evidence="11" id="KW-0378">Hydrolase</keyword>
<dbReference type="AlphaFoldDB" id="A0A5M6IMA5"/>
<evidence type="ECO:0000256" key="15">
    <source>
        <dbReference type="ARBA" id="ARBA00023209"/>
    </source>
</evidence>
<evidence type="ECO:0000256" key="14">
    <source>
        <dbReference type="ARBA" id="ARBA00023136"/>
    </source>
</evidence>
<evidence type="ECO:0000256" key="10">
    <source>
        <dbReference type="ARBA" id="ARBA00022692"/>
    </source>
</evidence>